<dbReference type="PANTHER" id="PTHR38441">
    <property type="entry name" value="INTEGRAL MEMBRANE PROTEIN-RELATED"/>
    <property type="match status" value="1"/>
</dbReference>
<dbReference type="EMBL" id="FOEF01000006">
    <property type="protein sequence ID" value="SEP34615.1"/>
    <property type="molecule type" value="Genomic_DNA"/>
</dbReference>
<dbReference type="OrthoDB" id="3543412at2"/>
<keyword evidence="1" id="KW-0812">Transmembrane</keyword>
<feature type="transmembrane region" description="Helical" evidence="1">
    <location>
        <begin position="93"/>
        <end position="116"/>
    </location>
</feature>
<evidence type="ECO:0000256" key="1">
    <source>
        <dbReference type="SAM" id="Phobius"/>
    </source>
</evidence>
<dbReference type="STRING" id="394193.SAMN04489732_106255"/>
<gene>
    <name evidence="2" type="ORF">SAMN04489732_106255</name>
</gene>
<protein>
    <submittedName>
        <fullName evidence="2">Uncharacterized membrane protein, DUF485 family</fullName>
    </submittedName>
</protein>
<reference evidence="3" key="1">
    <citation type="submission" date="2016-10" db="EMBL/GenBank/DDBJ databases">
        <authorList>
            <person name="Varghese N."/>
            <person name="Submissions S."/>
        </authorList>
    </citation>
    <scope>NUCLEOTIDE SEQUENCE [LARGE SCALE GENOMIC DNA]</scope>
    <source>
        <strain evidence="3">DSM 44993</strain>
    </source>
</reference>
<proteinExistence type="predicted"/>
<dbReference type="RefSeq" id="WP_091617761.1">
    <property type="nucleotide sequence ID" value="NZ_FOEF01000006.1"/>
</dbReference>
<dbReference type="AlphaFoldDB" id="A0A1H8X3V2"/>
<dbReference type="Pfam" id="PF04341">
    <property type="entry name" value="DUF485"/>
    <property type="match status" value="1"/>
</dbReference>
<name>A0A1H8X3V2_9PSEU</name>
<sequence>MHDVTRPPATSNSLDETGQLPALFAREGEAPAATTPNGPDYDLIQRSPEFRTLRRRLRGFVFPMSIAFFAWYLTYVVLAAYAGDFMSTQVFGLVNVGMLLGLAQFVTTALITLLYVRFANRQIDPRVAELRARAAVTEGTQQ</sequence>
<accession>A0A1H8X3V2</accession>
<feature type="transmembrane region" description="Helical" evidence="1">
    <location>
        <begin position="60"/>
        <end position="81"/>
    </location>
</feature>
<dbReference type="InterPro" id="IPR007436">
    <property type="entry name" value="DUF485"/>
</dbReference>
<dbReference type="PANTHER" id="PTHR38441:SF1">
    <property type="entry name" value="MEMBRANE PROTEIN"/>
    <property type="match status" value="1"/>
</dbReference>
<keyword evidence="1" id="KW-0472">Membrane</keyword>
<organism evidence="2 3">
    <name type="scientific">Amycolatopsis saalfeldensis</name>
    <dbReference type="NCBI Taxonomy" id="394193"/>
    <lineage>
        <taxon>Bacteria</taxon>
        <taxon>Bacillati</taxon>
        <taxon>Actinomycetota</taxon>
        <taxon>Actinomycetes</taxon>
        <taxon>Pseudonocardiales</taxon>
        <taxon>Pseudonocardiaceae</taxon>
        <taxon>Amycolatopsis</taxon>
    </lineage>
</organism>
<evidence type="ECO:0000313" key="3">
    <source>
        <dbReference type="Proteomes" id="UP000198582"/>
    </source>
</evidence>
<dbReference type="Proteomes" id="UP000198582">
    <property type="component" value="Unassembled WGS sequence"/>
</dbReference>
<keyword evidence="3" id="KW-1185">Reference proteome</keyword>
<evidence type="ECO:0000313" key="2">
    <source>
        <dbReference type="EMBL" id="SEP34615.1"/>
    </source>
</evidence>
<keyword evidence="1" id="KW-1133">Transmembrane helix</keyword>